<dbReference type="RefSeq" id="WP_146288908.1">
    <property type="nucleotide sequence ID" value="NZ_CP042304.1"/>
</dbReference>
<feature type="chain" id="PRO_5022708887" description="DUF2147 domain-containing protein" evidence="1">
    <location>
        <begin position="21"/>
        <end position="146"/>
    </location>
</feature>
<feature type="signal peptide" evidence="1">
    <location>
        <begin position="1"/>
        <end position="20"/>
    </location>
</feature>
<proteinExistence type="predicted"/>
<evidence type="ECO:0000313" key="3">
    <source>
        <dbReference type="Proteomes" id="UP000315364"/>
    </source>
</evidence>
<dbReference type="OrthoDB" id="6910628at2"/>
<keyword evidence="1" id="KW-0732">Signal</keyword>
<dbReference type="Proteomes" id="UP000315364">
    <property type="component" value="Chromosome"/>
</dbReference>
<reference evidence="2 3" key="1">
    <citation type="submission" date="2019-07" db="EMBL/GenBank/DDBJ databases">
        <title>Full genome sequence of Devosia sp. Gsoil 520.</title>
        <authorList>
            <person name="Im W.-T."/>
        </authorList>
    </citation>
    <scope>NUCLEOTIDE SEQUENCE [LARGE SCALE GENOMIC DNA]</scope>
    <source>
        <strain evidence="2 3">Gsoil 520</strain>
    </source>
</reference>
<organism evidence="2 3">
    <name type="scientific">Devosia ginsengisoli</name>
    <dbReference type="NCBI Taxonomy" id="400770"/>
    <lineage>
        <taxon>Bacteria</taxon>
        <taxon>Pseudomonadati</taxon>
        <taxon>Pseudomonadota</taxon>
        <taxon>Alphaproteobacteria</taxon>
        <taxon>Hyphomicrobiales</taxon>
        <taxon>Devosiaceae</taxon>
        <taxon>Devosia</taxon>
    </lineage>
</organism>
<dbReference type="KEGG" id="dea:FPZ08_04695"/>
<name>A0A5B8LQY0_9HYPH</name>
<sequence>MRRTALLAATLALVSGPVLAQDLIGVEGYYMGHGEGELTAEITHIENDRYVISINTLVPMENDIPGCGGGIDGEVLLESSGGNFFAENEFYDPEGDTPSSQARYCEIGLSFDGKGELQIEERDGCISYHGAACGFTGTLFHDAAGI</sequence>
<gene>
    <name evidence="2" type="ORF">FPZ08_04695</name>
</gene>
<dbReference type="EMBL" id="CP042304">
    <property type="protein sequence ID" value="QDZ10104.1"/>
    <property type="molecule type" value="Genomic_DNA"/>
</dbReference>
<evidence type="ECO:0008006" key="4">
    <source>
        <dbReference type="Google" id="ProtNLM"/>
    </source>
</evidence>
<keyword evidence="3" id="KW-1185">Reference proteome</keyword>
<evidence type="ECO:0000256" key="1">
    <source>
        <dbReference type="SAM" id="SignalP"/>
    </source>
</evidence>
<evidence type="ECO:0000313" key="2">
    <source>
        <dbReference type="EMBL" id="QDZ10104.1"/>
    </source>
</evidence>
<dbReference type="AlphaFoldDB" id="A0A5B8LQY0"/>
<protein>
    <recommendedName>
        <fullName evidence="4">DUF2147 domain-containing protein</fullName>
    </recommendedName>
</protein>
<accession>A0A5B8LQY0</accession>